<protein>
    <recommendedName>
        <fullName evidence="2">cysteine-S-conjugate beta-lyase</fullName>
        <ecNumber evidence="2">4.4.1.13</ecNumber>
    </recommendedName>
</protein>
<dbReference type="Pfam" id="PF00155">
    <property type="entry name" value="Aminotran_1_2"/>
    <property type="match status" value="1"/>
</dbReference>
<dbReference type="GO" id="GO:0008483">
    <property type="term" value="F:transaminase activity"/>
    <property type="evidence" value="ECO:0007669"/>
    <property type="project" value="UniProtKB-KW"/>
</dbReference>
<reference evidence="7 8" key="1">
    <citation type="submission" date="2020-09" db="EMBL/GenBank/DDBJ databases">
        <title>Parvimonas S3374 sp. nov.</title>
        <authorList>
            <person name="Buhl M."/>
        </authorList>
    </citation>
    <scope>NUCLEOTIDE SEQUENCE [LARGE SCALE GENOMIC DNA]</scope>
    <source>
        <strain evidence="7 8">S3374</strain>
    </source>
</reference>
<dbReference type="InterPro" id="IPR027619">
    <property type="entry name" value="C-S_lyase_PatB-like"/>
</dbReference>
<keyword evidence="3" id="KW-0663">Pyridoxal phosphate</keyword>
<evidence type="ECO:0000313" key="8">
    <source>
        <dbReference type="Proteomes" id="UP000823123"/>
    </source>
</evidence>
<evidence type="ECO:0000256" key="4">
    <source>
        <dbReference type="ARBA" id="ARBA00023239"/>
    </source>
</evidence>
<keyword evidence="4" id="KW-0456">Lyase</keyword>
<dbReference type="InterPro" id="IPR004839">
    <property type="entry name" value="Aminotransferase_I/II_large"/>
</dbReference>
<keyword evidence="7" id="KW-0032">Aminotransferase</keyword>
<sequence>MGRCYDFNEYVDRKNSHAEKWNNMVSAGAPKNDHSVLSMSIADMEFKCCDEILNALKEPISNGVIGYDCPCEKFFESFIKWQKEKNNWDIKKEWIVPVPGVVPGIANTILRNTKEGDAIIINTPVYPPFFNAIHLNNRIVVENKLIELEDKYIIDFEDFEKKIVENNVKLSILCSPHNPVGRVWTREELQRYGEICRKHNVLMISDEIHGDLILKDYKHIPIASMNEDFLYNTVTLTAPSKTFNVAGLVQSVAIIPNEELRTKFITGLVGYGIFHMASFATVGFTAAYMYGKEWFEECMEYIESNIDFAIDFINREIPKVKVKRPQASFLLWLDLRAFDIEHEQLHQKLINEGKLLLNSGMTYGENGKLFFRMNIACNRDMLTDGLNRLKKVIDSL</sequence>
<dbReference type="PANTHER" id="PTHR43525">
    <property type="entry name" value="PROTEIN MALY"/>
    <property type="match status" value="1"/>
</dbReference>
<keyword evidence="8" id="KW-1185">Reference proteome</keyword>
<comment type="cofactor">
    <cofactor evidence="1">
        <name>pyridoxal 5'-phosphate</name>
        <dbReference type="ChEBI" id="CHEBI:597326"/>
    </cofactor>
</comment>
<name>A0ABS1CA61_9FIRM</name>
<dbReference type="RefSeq" id="WP_201275852.1">
    <property type="nucleotide sequence ID" value="NZ_JACVDA010000019.1"/>
</dbReference>
<keyword evidence="7" id="KW-0808">Transferase</keyword>
<proteinExistence type="inferred from homology"/>
<organism evidence="7 8">
    <name type="scientific">Parvimonas parva</name>
    <dbReference type="NCBI Taxonomy" id="2769485"/>
    <lineage>
        <taxon>Bacteria</taxon>
        <taxon>Bacillati</taxon>
        <taxon>Bacillota</taxon>
        <taxon>Tissierellia</taxon>
        <taxon>Tissierellales</taxon>
        <taxon>Peptoniphilaceae</taxon>
        <taxon>Parvimonas</taxon>
    </lineage>
</organism>
<dbReference type="Gene3D" id="3.40.640.10">
    <property type="entry name" value="Type I PLP-dependent aspartate aminotransferase-like (Major domain)"/>
    <property type="match status" value="1"/>
</dbReference>
<dbReference type="Proteomes" id="UP000823123">
    <property type="component" value="Unassembled WGS sequence"/>
</dbReference>
<evidence type="ECO:0000259" key="6">
    <source>
        <dbReference type="Pfam" id="PF00155"/>
    </source>
</evidence>
<evidence type="ECO:0000256" key="3">
    <source>
        <dbReference type="ARBA" id="ARBA00022898"/>
    </source>
</evidence>
<dbReference type="InterPro" id="IPR015422">
    <property type="entry name" value="PyrdxlP-dep_Trfase_small"/>
</dbReference>
<dbReference type="InterPro" id="IPR015424">
    <property type="entry name" value="PyrdxlP-dep_Trfase"/>
</dbReference>
<dbReference type="CDD" id="cd00609">
    <property type="entry name" value="AAT_like"/>
    <property type="match status" value="1"/>
</dbReference>
<dbReference type="SUPFAM" id="SSF53383">
    <property type="entry name" value="PLP-dependent transferases"/>
    <property type="match status" value="1"/>
</dbReference>
<evidence type="ECO:0000313" key="7">
    <source>
        <dbReference type="EMBL" id="MBK1468983.1"/>
    </source>
</evidence>
<evidence type="ECO:0000256" key="5">
    <source>
        <dbReference type="ARBA" id="ARBA00037974"/>
    </source>
</evidence>
<evidence type="ECO:0000256" key="1">
    <source>
        <dbReference type="ARBA" id="ARBA00001933"/>
    </source>
</evidence>
<feature type="domain" description="Aminotransferase class I/classII large" evidence="6">
    <location>
        <begin position="73"/>
        <end position="389"/>
    </location>
</feature>
<evidence type="ECO:0000256" key="2">
    <source>
        <dbReference type="ARBA" id="ARBA00012224"/>
    </source>
</evidence>
<comment type="similarity">
    <text evidence="5">Belongs to the class-II pyridoxal-phosphate-dependent aminotransferase family. MalY/PatB cystathionine beta-lyase subfamily.</text>
</comment>
<comment type="caution">
    <text evidence="7">The sequence shown here is derived from an EMBL/GenBank/DDBJ whole genome shotgun (WGS) entry which is preliminary data.</text>
</comment>
<dbReference type="Gene3D" id="3.90.1150.10">
    <property type="entry name" value="Aspartate Aminotransferase, domain 1"/>
    <property type="match status" value="1"/>
</dbReference>
<accession>A0ABS1CA61</accession>
<dbReference type="InterPro" id="IPR015421">
    <property type="entry name" value="PyrdxlP-dep_Trfase_major"/>
</dbReference>
<dbReference type="InterPro" id="IPR051798">
    <property type="entry name" value="Class-II_PLP-Dep_Aminotrans"/>
</dbReference>
<dbReference type="EC" id="4.4.1.13" evidence="2"/>
<gene>
    <name evidence="7" type="ORF">IBJ83_06595</name>
</gene>
<dbReference type="EMBL" id="JACVDA010000019">
    <property type="protein sequence ID" value="MBK1468983.1"/>
    <property type="molecule type" value="Genomic_DNA"/>
</dbReference>
<dbReference type="PANTHER" id="PTHR43525:SF1">
    <property type="entry name" value="PROTEIN MALY"/>
    <property type="match status" value="1"/>
</dbReference>
<dbReference type="NCBIfam" id="TIGR04350">
    <property type="entry name" value="C_S_lyase_PatB"/>
    <property type="match status" value="1"/>
</dbReference>